<evidence type="ECO:0000313" key="6">
    <source>
        <dbReference type="EMBL" id="MEA1303889.1"/>
    </source>
</evidence>
<dbReference type="GO" id="GO:1904680">
    <property type="term" value="F:peptide transmembrane transporter activity"/>
    <property type="evidence" value="ECO:0007669"/>
    <property type="project" value="TreeGrafter"/>
</dbReference>
<dbReference type="InterPro" id="IPR006311">
    <property type="entry name" value="TAT_signal"/>
</dbReference>
<dbReference type="EMBL" id="JAXBCZ010000001">
    <property type="protein sequence ID" value="MEA1303889.1"/>
    <property type="molecule type" value="Genomic_DNA"/>
</dbReference>
<dbReference type="AlphaFoldDB" id="A0AAW9KSN6"/>
<gene>
    <name evidence="6" type="ORF">QU665_02130</name>
</gene>
<evidence type="ECO:0000256" key="2">
    <source>
        <dbReference type="ARBA" id="ARBA00005695"/>
    </source>
</evidence>
<dbReference type="Gene3D" id="3.40.190.10">
    <property type="entry name" value="Periplasmic binding protein-like II"/>
    <property type="match status" value="1"/>
</dbReference>
<dbReference type="InterPro" id="IPR023765">
    <property type="entry name" value="SBP_5_CS"/>
</dbReference>
<reference evidence="6 7" key="1">
    <citation type="submission" date="2023-06" db="EMBL/GenBank/DDBJ databases">
        <title>Actinomyces orist ORNL 0101 HMT-893 genome.</title>
        <authorList>
            <person name="Johnston C.D."/>
            <person name="Chen T."/>
            <person name="Dewhirst F.E."/>
        </authorList>
    </citation>
    <scope>NUCLEOTIDE SEQUENCE [LARGE SCALE GENOMIC DNA]</scope>
    <source>
        <strain evidence="6 7">ORNL 0101</strain>
    </source>
</reference>
<dbReference type="CDD" id="cd00995">
    <property type="entry name" value="PBP2_NikA_DppA_OppA_like"/>
    <property type="match status" value="1"/>
</dbReference>
<evidence type="ECO:0000313" key="7">
    <source>
        <dbReference type="Proteomes" id="UP001289581"/>
    </source>
</evidence>
<protein>
    <submittedName>
        <fullName evidence="6">ABC transporter substrate-binding protein</fullName>
    </submittedName>
</protein>
<keyword evidence="4" id="KW-0732">Signal</keyword>
<evidence type="ECO:0000256" key="3">
    <source>
        <dbReference type="ARBA" id="ARBA00022448"/>
    </source>
</evidence>
<dbReference type="SUPFAM" id="SSF53850">
    <property type="entry name" value="Periplasmic binding protein-like II"/>
    <property type="match status" value="1"/>
</dbReference>
<evidence type="ECO:0000259" key="5">
    <source>
        <dbReference type="Pfam" id="PF00496"/>
    </source>
</evidence>
<dbReference type="PIRSF" id="PIRSF002741">
    <property type="entry name" value="MppA"/>
    <property type="match status" value="1"/>
</dbReference>
<dbReference type="InterPro" id="IPR000914">
    <property type="entry name" value="SBP_5_dom"/>
</dbReference>
<proteinExistence type="inferred from homology"/>
<keyword evidence="7" id="KW-1185">Reference proteome</keyword>
<dbReference type="InterPro" id="IPR039424">
    <property type="entry name" value="SBP_5"/>
</dbReference>
<dbReference type="GO" id="GO:0043190">
    <property type="term" value="C:ATP-binding cassette (ABC) transporter complex"/>
    <property type="evidence" value="ECO:0007669"/>
    <property type="project" value="InterPro"/>
</dbReference>
<keyword evidence="3" id="KW-0813">Transport</keyword>
<evidence type="ECO:0000256" key="4">
    <source>
        <dbReference type="ARBA" id="ARBA00022729"/>
    </source>
</evidence>
<organism evidence="6 7">
    <name type="scientific">Actinomyces oris</name>
    <dbReference type="NCBI Taxonomy" id="544580"/>
    <lineage>
        <taxon>Bacteria</taxon>
        <taxon>Bacillati</taxon>
        <taxon>Actinomycetota</taxon>
        <taxon>Actinomycetes</taxon>
        <taxon>Actinomycetales</taxon>
        <taxon>Actinomycetaceae</taxon>
        <taxon>Actinomyces</taxon>
    </lineage>
</organism>
<name>A0AAW9KSN6_9ACTO</name>
<dbReference type="Gene3D" id="3.10.105.10">
    <property type="entry name" value="Dipeptide-binding Protein, Domain 3"/>
    <property type="match status" value="1"/>
</dbReference>
<dbReference type="Pfam" id="PF00496">
    <property type="entry name" value="SBP_bac_5"/>
    <property type="match status" value="1"/>
</dbReference>
<dbReference type="InterPro" id="IPR030678">
    <property type="entry name" value="Peptide/Ni-bd"/>
</dbReference>
<dbReference type="PANTHER" id="PTHR30290:SF9">
    <property type="entry name" value="OLIGOPEPTIDE-BINDING PROTEIN APPA"/>
    <property type="match status" value="1"/>
</dbReference>
<dbReference type="GO" id="GO:0042597">
    <property type="term" value="C:periplasmic space"/>
    <property type="evidence" value="ECO:0007669"/>
    <property type="project" value="UniProtKB-ARBA"/>
</dbReference>
<sequence length="528" mass="57688">MAITTPAGTSRRNFIRLTGTLGVAAGLAASVAACGKKGGKAANKDGVITAGISYELGTNGYDPATTSSALTIAANWHTMEGLTDIHPATREVYAALAAEMPKKVDDTTYEVTLRKDAKFSNGSAVTAEDVVYSFERILVKDLPPYSNFLPFIDKVEAKDASTVTFKLKHAFVLLPERLSVVKIVPKAVVEADPKKFTYNPVGSGPYKMTDNGAAKQVIVFERNDHYNGPYPALVKTMKWNIMPDDTTRTNAMTSGSVQAIDAVPAANLPTFKEPIKVSALQGFSLLFAMFNNTSFSNVKARQAVLYALDYDKICKDAMAGLATPATCFVQEGHPAYRKAKTVYSKDLDKAKALLAEAGITSIRMLCSDHGWFSGVRPVIRENLEALGVTVSYDEKKSSDLYNFIESKDGANAWDVVIAPGDPSVFGEDGDLLMRWWYDTPTWIENRMHWKGSEGQKAIYALLEEGAKLEGDQQIAKWQETFDKISEEVPLYPIFHRKSPIAYNSSTLKDFQPIKLTALSFLGTGSTKS</sequence>
<dbReference type="PROSITE" id="PS01040">
    <property type="entry name" value="SBP_BACTERIAL_5"/>
    <property type="match status" value="1"/>
</dbReference>
<dbReference type="PANTHER" id="PTHR30290">
    <property type="entry name" value="PERIPLASMIC BINDING COMPONENT OF ABC TRANSPORTER"/>
    <property type="match status" value="1"/>
</dbReference>
<comment type="similarity">
    <text evidence="2">Belongs to the bacterial solute-binding protein 5 family.</text>
</comment>
<dbReference type="Proteomes" id="UP001289581">
    <property type="component" value="Unassembled WGS sequence"/>
</dbReference>
<comment type="caution">
    <text evidence="6">The sequence shown here is derived from an EMBL/GenBank/DDBJ whole genome shotgun (WGS) entry which is preliminary data.</text>
</comment>
<accession>A0AAW9KSN6</accession>
<dbReference type="GO" id="GO:0015833">
    <property type="term" value="P:peptide transport"/>
    <property type="evidence" value="ECO:0007669"/>
    <property type="project" value="TreeGrafter"/>
</dbReference>
<dbReference type="PROSITE" id="PS51318">
    <property type="entry name" value="TAT"/>
    <property type="match status" value="1"/>
</dbReference>
<comment type="subcellular location">
    <subcellularLocation>
        <location evidence="1">Cell membrane</location>
        <topology evidence="1">Lipid-anchor</topology>
    </subcellularLocation>
</comment>
<feature type="domain" description="Solute-binding protein family 5" evidence="5">
    <location>
        <begin position="91"/>
        <end position="442"/>
    </location>
</feature>
<dbReference type="RefSeq" id="WP_075391871.1">
    <property type="nucleotide sequence ID" value="NZ_JAXBCZ010000001.1"/>
</dbReference>
<evidence type="ECO:0000256" key="1">
    <source>
        <dbReference type="ARBA" id="ARBA00004193"/>
    </source>
</evidence>